<dbReference type="EMBL" id="JAVHNS010000001">
    <property type="protein sequence ID" value="KAK6362679.1"/>
    <property type="molecule type" value="Genomic_DNA"/>
</dbReference>
<sequence length="168" mass="18747">MLTSSHGAHATTTKLPKRRCQSRASSASTTNLPLASTPSGTPLNSERIKKVKELINNDHDYYHPLFAPHTPVQQKRSWPLVTSIHSFPKGYLDYIEDSDLAPVTSSRDSGVDIYEYDTETTLHPGKPQTKHPQLAYIGAWCPLIMGTSAGGVVRYEVEKVWLRNWIST</sequence>
<evidence type="ECO:0000313" key="3">
    <source>
        <dbReference type="Proteomes" id="UP001373714"/>
    </source>
</evidence>
<dbReference type="AlphaFoldDB" id="A0AAV9VKM1"/>
<feature type="compositionally biased region" description="Polar residues" evidence="1">
    <location>
        <begin position="1"/>
        <end position="14"/>
    </location>
</feature>
<organism evidence="2 3">
    <name type="scientific">Orbilia blumenaviensis</name>
    <dbReference type="NCBI Taxonomy" id="1796055"/>
    <lineage>
        <taxon>Eukaryota</taxon>
        <taxon>Fungi</taxon>
        <taxon>Dikarya</taxon>
        <taxon>Ascomycota</taxon>
        <taxon>Pezizomycotina</taxon>
        <taxon>Orbiliomycetes</taxon>
        <taxon>Orbiliales</taxon>
        <taxon>Orbiliaceae</taxon>
        <taxon>Orbilia</taxon>
    </lineage>
</organism>
<dbReference type="Proteomes" id="UP001373714">
    <property type="component" value="Unassembled WGS sequence"/>
</dbReference>
<gene>
    <name evidence="2" type="ORF">TWF730_000135</name>
</gene>
<evidence type="ECO:0000256" key="1">
    <source>
        <dbReference type="SAM" id="MobiDB-lite"/>
    </source>
</evidence>
<name>A0AAV9VKM1_9PEZI</name>
<proteinExistence type="predicted"/>
<accession>A0AAV9VKM1</accession>
<comment type="caution">
    <text evidence="2">The sequence shown here is derived from an EMBL/GenBank/DDBJ whole genome shotgun (WGS) entry which is preliminary data.</text>
</comment>
<feature type="region of interest" description="Disordered" evidence="1">
    <location>
        <begin position="1"/>
        <end position="46"/>
    </location>
</feature>
<feature type="compositionally biased region" description="Polar residues" evidence="1">
    <location>
        <begin position="22"/>
        <end position="44"/>
    </location>
</feature>
<protein>
    <submittedName>
        <fullName evidence="2">Uncharacterized protein</fullName>
    </submittedName>
</protein>
<reference evidence="2 3" key="1">
    <citation type="submission" date="2019-10" db="EMBL/GenBank/DDBJ databases">
        <authorList>
            <person name="Palmer J.M."/>
        </authorList>
    </citation>
    <scope>NUCLEOTIDE SEQUENCE [LARGE SCALE GENOMIC DNA]</scope>
    <source>
        <strain evidence="2 3">TWF730</strain>
    </source>
</reference>
<evidence type="ECO:0000313" key="2">
    <source>
        <dbReference type="EMBL" id="KAK6362679.1"/>
    </source>
</evidence>
<keyword evidence="3" id="KW-1185">Reference proteome</keyword>